<evidence type="ECO:0000256" key="8">
    <source>
        <dbReference type="SAM" id="Phobius"/>
    </source>
</evidence>
<feature type="transmembrane region" description="Helical" evidence="8">
    <location>
        <begin position="57"/>
        <end position="78"/>
    </location>
</feature>
<feature type="transmembrane region" description="Helical" evidence="8">
    <location>
        <begin position="32"/>
        <end position="50"/>
    </location>
</feature>
<evidence type="ECO:0000256" key="3">
    <source>
        <dbReference type="ARBA" id="ARBA00022475"/>
    </source>
</evidence>
<dbReference type="Gene3D" id="1.10.3730.20">
    <property type="match status" value="1"/>
</dbReference>
<dbReference type="RefSeq" id="WP_148449591.1">
    <property type="nucleotide sequence ID" value="NZ_VSDO01000001.1"/>
</dbReference>
<evidence type="ECO:0000256" key="5">
    <source>
        <dbReference type="ARBA" id="ARBA00022989"/>
    </source>
</evidence>
<keyword evidence="10" id="KW-1185">Reference proteome</keyword>
<dbReference type="AlphaFoldDB" id="A0A5D0CW64"/>
<name>A0A5D0CW64_9BACL</name>
<dbReference type="Pfam" id="PF00893">
    <property type="entry name" value="Multi_Drug_Res"/>
    <property type="match status" value="1"/>
</dbReference>
<dbReference type="InterPro" id="IPR000390">
    <property type="entry name" value="Small_drug/metabolite_transptr"/>
</dbReference>
<dbReference type="InterPro" id="IPR037185">
    <property type="entry name" value="EmrE-like"/>
</dbReference>
<evidence type="ECO:0000256" key="1">
    <source>
        <dbReference type="ARBA" id="ARBA00004651"/>
    </source>
</evidence>
<keyword evidence="4 7" id="KW-0812">Transmembrane</keyword>
<sequence>MAWLLLVLAGMGEVIGVAGISRLNRSRDPLSFVLLIGGFVLSLTFLSIAMQSISMGTAYAVWTGMGTVGSTLVGMFLYGESKDARRLLFIAMVLSAAVGLKLIA</sequence>
<proteinExistence type="inferred from homology"/>
<dbReference type="EMBL" id="VSDO01000001">
    <property type="protein sequence ID" value="TYA14152.1"/>
    <property type="molecule type" value="Genomic_DNA"/>
</dbReference>
<accession>A0A5D0CW64</accession>
<comment type="caution">
    <text evidence="9">The sequence shown here is derived from an EMBL/GenBank/DDBJ whole genome shotgun (WGS) entry which is preliminary data.</text>
</comment>
<dbReference type="OrthoDB" id="21828at2"/>
<dbReference type="PANTHER" id="PTHR30561">
    <property type="entry name" value="SMR FAMILY PROTON-DEPENDENT DRUG EFFLUX TRANSPORTER SUGE"/>
    <property type="match status" value="1"/>
</dbReference>
<evidence type="ECO:0000313" key="9">
    <source>
        <dbReference type="EMBL" id="TYA14152.1"/>
    </source>
</evidence>
<comment type="subcellular location">
    <subcellularLocation>
        <location evidence="1 7">Cell membrane</location>
        <topology evidence="1 7">Multi-pass membrane protein</topology>
    </subcellularLocation>
</comment>
<evidence type="ECO:0000313" key="10">
    <source>
        <dbReference type="Proteomes" id="UP000325218"/>
    </source>
</evidence>
<evidence type="ECO:0000256" key="6">
    <source>
        <dbReference type="ARBA" id="ARBA00023136"/>
    </source>
</evidence>
<dbReference type="InterPro" id="IPR045324">
    <property type="entry name" value="Small_multidrug_res"/>
</dbReference>
<feature type="transmembrane region" description="Helical" evidence="8">
    <location>
        <begin position="84"/>
        <end position="103"/>
    </location>
</feature>
<keyword evidence="3" id="KW-1003">Cell membrane</keyword>
<keyword evidence="2" id="KW-0813">Transport</keyword>
<dbReference type="GO" id="GO:0022857">
    <property type="term" value="F:transmembrane transporter activity"/>
    <property type="evidence" value="ECO:0007669"/>
    <property type="project" value="InterPro"/>
</dbReference>
<gene>
    <name evidence="9" type="ORF">FRY98_00230</name>
</gene>
<protein>
    <submittedName>
        <fullName evidence="9">Multidrug efflux SMR transporter</fullName>
    </submittedName>
</protein>
<evidence type="ECO:0000256" key="2">
    <source>
        <dbReference type="ARBA" id="ARBA00022448"/>
    </source>
</evidence>
<evidence type="ECO:0000256" key="7">
    <source>
        <dbReference type="RuleBase" id="RU003942"/>
    </source>
</evidence>
<reference evidence="9 10" key="1">
    <citation type="submission" date="2019-08" db="EMBL/GenBank/DDBJ databases">
        <title>Genome sequencing of Paenibacillus faecis DSM 23593(T).</title>
        <authorList>
            <person name="Kook J.-K."/>
            <person name="Park S.-N."/>
            <person name="Lim Y.K."/>
        </authorList>
    </citation>
    <scope>NUCLEOTIDE SEQUENCE [LARGE SCALE GENOMIC DNA]</scope>
    <source>
        <strain evidence="9 10">DSM 23593</strain>
    </source>
</reference>
<comment type="similarity">
    <text evidence="7">Belongs to the drug/metabolite transporter (DMT) superfamily. Small multidrug resistance (SMR) (TC 2.A.7.1) family.</text>
</comment>
<organism evidence="9 10">
    <name type="scientific">Paenibacillus faecis</name>
    <dbReference type="NCBI Taxonomy" id="862114"/>
    <lineage>
        <taxon>Bacteria</taxon>
        <taxon>Bacillati</taxon>
        <taxon>Bacillota</taxon>
        <taxon>Bacilli</taxon>
        <taxon>Bacillales</taxon>
        <taxon>Paenibacillaceae</taxon>
        <taxon>Paenibacillus</taxon>
    </lineage>
</organism>
<evidence type="ECO:0000256" key="4">
    <source>
        <dbReference type="ARBA" id="ARBA00022692"/>
    </source>
</evidence>
<dbReference type="Proteomes" id="UP000325218">
    <property type="component" value="Unassembled WGS sequence"/>
</dbReference>
<dbReference type="GO" id="GO:0005886">
    <property type="term" value="C:plasma membrane"/>
    <property type="evidence" value="ECO:0007669"/>
    <property type="project" value="UniProtKB-SubCell"/>
</dbReference>
<dbReference type="PANTHER" id="PTHR30561:SF0">
    <property type="entry name" value="GUANIDINIUM EXPORTER"/>
    <property type="match status" value="1"/>
</dbReference>
<keyword evidence="5 8" id="KW-1133">Transmembrane helix</keyword>
<dbReference type="SUPFAM" id="SSF103481">
    <property type="entry name" value="Multidrug resistance efflux transporter EmrE"/>
    <property type="match status" value="1"/>
</dbReference>
<keyword evidence="6 8" id="KW-0472">Membrane</keyword>